<organism evidence="3 4">
    <name type="scientific">Bradyrhizobium centrolobii</name>
    <dbReference type="NCBI Taxonomy" id="1505087"/>
    <lineage>
        <taxon>Bacteria</taxon>
        <taxon>Pseudomonadati</taxon>
        <taxon>Pseudomonadota</taxon>
        <taxon>Alphaproteobacteria</taxon>
        <taxon>Hyphomicrobiales</taxon>
        <taxon>Nitrobacteraceae</taxon>
        <taxon>Bradyrhizobium</taxon>
    </lineage>
</organism>
<dbReference type="SMART" id="SM00710">
    <property type="entry name" value="PbH1"/>
    <property type="match status" value="8"/>
</dbReference>
<dbReference type="InterPro" id="IPR006633">
    <property type="entry name" value="Carb-bd_sugar_hydrolysis-dom"/>
</dbReference>
<feature type="signal peptide" evidence="1">
    <location>
        <begin position="1"/>
        <end position="17"/>
    </location>
</feature>
<evidence type="ECO:0000313" key="4">
    <source>
        <dbReference type="Proteomes" id="UP000076959"/>
    </source>
</evidence>
<proteinExistence type="predicted"/>
<dbReference type="STRING" id="1505087.AYJ54_31960"/>
<keyword evidence="1" id="KW-0732">Signal</keyword>
<evidence type="ECO:0000256" key="1">
    <source>
        <dbReference type="SAM" id="SignalP"/>
    </source>
</evidence>
<comment type="caution">
    <text evidence="3">The sequence shown here is derived from an EMBL/GenBank/DDBJ whole genome shotgun (WGS) entry which is preliminary data.</text>
</comment>
<name>A0A176YBH5_9BRAD</name>
<dbReference type="InterPro" id="IPR026464">
    <property type="entry name" value="NosD_copper_fam"/>
</dbReference>
<sequence>MLPAALVAAGLSGFAAAETLTAAPDRPLQTLLDRAHAGDVVELAPGRYQGAIRIDRPLVLTGGPGAVLDGGGDGSVVTVGAPDVTVRGVIVRGSGRDLQAMNSAIFLEKTAERATIENNRLVGNLFGVYVHGARGSRVIHNVIEGLRGGRLSEAGNGVSLWNAPDVTIADNTFRYGRDGIFTISSRKDRFINNRFEQVRFAVHYMYTNDSEVSGNVSIGNHVGYAIMYSNRLVIRGNISDRDRDHGLLFNYANYAEIDANRVTGGLLGTLAGMVKDSPDDEPGMIPDVNREQAIRNGPEKCVFIYNTNHNKFRNNWFEGCAIGVHFTAGSEGNEITGNAFVNNANQVKYVGTRHLDWSSGGRGNYWSDNPAFDLNGDGIADTAYRPNDLIDRVLWTAPAAKLLVNSPAVQVIRWAQAQFPALLPGGVVDSHPLMSPPARRPAEEER</sequence>
<dbReference type="EMBL" id="LUUB01000114">
    <property type="protein sequence ID" value="OAE99906.1"/>
    <property type="molecule type" value="Genomic_DNA"/>
</dbReference>
<gene>
    <name evidence="3" type="ORF">AYJ54_31960</name>
</gene>
<feature type="chain" id="PRO_5008054382" evidence="1">
    <location>
        <begin position="18"/>
        <end position="446"/>
    </location>
</feature>
<dbReference type="NCBIfam" id="TIGR04247">
    <property type="entry name" value="NosD_copper_fam"/>
    <property type="match status" value="1"/>
</dbReference>
<dbReference type="Gene3D" id="2.160.20.10">
    <property type="entry name" value="Single-stranded right-handed beta-helix, Pectin lyase-like"/>
    <property type="match status" value="2"/>
</dbReference>
<reference evidence="3 4" key="1">
    <citation type="submission" date="2016-03" db="EMBL/GenBank/DDBJ databases">
        <title>Draft Genome Sequence of the Strain BR 10245 (Bradyrhizobium sp.) isolated from nodules of Centrolobium paraense.</title>
        <authorList>
            <person name="Simoes-Araujo J.L.Sr."/>
            <person name="Barauna A.C."/>
            <person name="Silva K."/>
            <person name="Zilli J.E."/>
        </authorList>
    </citation>
    <scope>NUCLEOTIDE SEQUENCE [LARGE SCALE GENOMIC DNA]</scope>
    <source>
        <strain evidence="3 4">BR 10245</strain>
    </source>
</reference>
<feature type="domain" description="Carbohydrate-binding/sugar hydrolysis" evidence="2">
    <location>
        <begin position="189"/>
        <end position="382"/>
    </location>
</feature>
<dbReference type="InterPro" id="IPR007742">
    <property type="entry name" value="NosD_dom"/>
</dbReference>
<evidence type="ECO:0000313" key="3">
    <source>
        <dbReference type="EMBL" id="OAE99906.1"/>
    </source>
</evidence>
<feature type="domain" description="Carbohydrate-binding/sugar hydrolysis" evidence="2">
    <location>
        <begin position="35"/>
        <end position="183"/>
    </location>
</feature>
<dbReference type="InterPro" id="IPR006626">
    <property type="entry name" value="PbH1"/>
</dbReference>
<evidence type="ECO:0000259" key="2">
    <source>
        <dbReference type="SMART" id="SM00722"/>
    </source>
</evidence>
<dbReference type="SMART" id="SM00722">
    <property type="entry name" value="CASH"/>
    <property type="match status" value="2"/>
</dbReference>
<dbReference type="Pfam" id="PF05048">
    <property type="entry name" value="NosD"/>
    <property type="match status" value="1"/>
</dbReference>
<accession>A0A176YBH5</accession>
<dbReference type="InterPro" id="IPR012334">
    <property type="entry name" value="Pectin_lyas_fold"/>
</dbReference>
<dbReference type="AlphaFoldDB" id="A0A176YBH5"/>
<dbReference type="Proteomes" id="UP000076959">
    <property type="component" value="Unassembled WGS sequence"/>
</dbReference>
<dbReference type="InterPro" id="IPR011050">
    <property type="entry name" value="Pectin_lyase_fold/virulence"/>
</dbReference>
<protein>
    <submittedName>
        <fullName evidence="3">Carbohydrate-binding protein</fullName>
    </submittedName>
</protein>
<dbReference type="SUPFAM" id="SSF51126">
    <property type="entry name" value="Pectin lyase-like"/>
    <property type="match status" value="1"/>
</dbReference>
<keyword evidence="4" id="KW-1185">Reference proteome</keyword>